<evidence type="ECO:0000313" key="3">
    <source>
        <dbReference type="Proteomes" id="UP000233293"/>
    </source>
</evidence>
<comment type="caution">
    <text evidence="2">The sequence shown here is derived from an EMBL/GenBank/DDBJ whole genome shotgun (WGS) entry which is preliminary data.</text>
</comment>
<feature type="region of interest" description="Disordered" evidence="1">
    <location>
        <begin position="139"/>
        <end position="174"/>
    </location>
</feature>
<dbReference type="AlphaFoldDB" id="A0A2N3PYS1"/>
<accession>A0A2N3PYS1</accession>
<organism evidence="2 3">
    <name type="scientific">Telmatospirillum siberiense</name>
    <dbReference type="NCBI Taxonomy" id="382514"/>
    <lineage>
        <taxon>Bacteria</taxon>
        <taxon>Pseudomonadati</taxon>
        <taxon>Pseudomonadota</taxon>
        <taxon>Alphaproteobacteria</taxon>
        <taxon>Rhodospirillales</taxon>
        <taxon>Rhodospirillaceae</taxon>
        <taxon>Telmatospirillum</taxon>
    </lineage>
</organism>
<dbReference type="EMBL" id="PIUM01000004">
    <property type="protein sequence ID" value="PKU25564.1"/>
    <property type="molecule type" value="Genomic_DNA"/>
</dbReference>
<dbReference type="OrthoDB" id="8443793at2"/>
<protein>
    <recommendedName>
        <fullName evidence="4">DUF177 domain-containing protein</fullName>
    </recommendedName>
</protein>
<reference evidence="3" key="1">
    <citation type="submission" date="2017-12" db="EMBL/GenBank/DDBJ databases">
        <title>Draft genome sequence of Telmatospirillum siberiense 26-4b1T, an acidotolerant peatland alphaproteobacterium potentially involved in sulfur cycling.</title>
        <authorList>
            <person name="Hausmann B."/>
            <person name="Pjevac P."/>
            <person name="Schreck K."/>
            <person name="Herbold C.W."/>
            <person name="Daims H."/>
            <person name="Wagner M."/>
            <person name="Pester M."/>
            <person name="Loy A."/>
        </authorList>
    </citation>
    <scope>NUCLEOTIDE SEQUENCE [LARGE SCALE GENOMIC DNA]</scope>
    <source>
        <strain evidence="3">26-4b1</strain>
    </source>
</reference>
<evidence type="ECO:0000313" key="2">
    <source>
        <dbReference type="EMBL" id="PKU25564.1"/>
    </source>
</evidence>
<evidence type="ECO:0000256" key="1">
    <source>
        <dbReference type="SAM" id="MobiDB-lite"/>
    </source>
</evidence>
<dbReference type="RefSeq" id="WP_101249619.1">
    <property type="nucleotide sequence ID" value="NZ_PIUM01000004.1"/>
</dbReference>
<sequence>MIAIEFSRPVQVDRFGHDERRYDIEANGEERAALAERYGILSVDSFTAHLRLRRISGERLLLKGRFSADVVQSCVVSLEPVSAHLEEDFSLVYAADLDEEDVEVDIGLTEEDPPEPIEGGVIDLGEAAAEHLALALDPFPRAPGASFQGGDEPPEPEPPPKVSPFAALASLKKK</sequence>
<keyword evidence="3" id="KW-1185">Reference proteome</keyword>
<proteinExistence type="predicted"/>
<evidence type="ECO:0008006" key="4">
    <source>
        <dbReference type="Google" id="ProtNLM"/>
    </source>
</evidence>
<dbReference type="Proteomes" id="UP000233293">
    <property type="component" value="Unassembled WGS sequence"/>
</dbReference>
<dbReference type="InterPro" id="IPR003772">
    <property type="entry name" value="YceD"/>
</dbReference>
<name>A0A2N3PYS1_9PROT</name>
<gene>
    <name evidence="2" type="ORF">CWS72_05740</name>
</gene>
<dbReference type="Pfam" id="PF02620">
    <property type="entry name" value="YceD"/>
    <property type="match status" value="1"/>
</dbReference>